<name>A0AAV5EKX5_ELECO</name>
<proteinExistence type="predicted"/>
<evidence type="ECO:0000313" key="2">
    <source>
        <dbReference type="Proteomes" id="UP001054889"/>
    </source>
</evidence>
<comment type="caution">
    <text evidence="1">The sequence shown here is derived from an EMBL/GenBank/DDBJ whole genome shotgun (WGS) entry which is preliminary data.</text>
</comment>
<dbReference type="AlphaFoldDB" id="A0AAV5EKX5"/>
<reference evidence="1" key="1">
    <citation type="journal article" date="2018" name="DNA Res.">
        <title>Multiple hybrid de novo genome assembly of finger millet, an orphan allotetraploid crop.</title>
        <authorList>
            <person name="Hatakeyama M."/>
            <person name="Aluri S."/>
            <person name="Balachadran M.T."/>
            <person name="Sivarajan S.R."/>
            <person name="Patrignani A."/>
            <person name="Gruter S."/>
            <person name="Poveda L."/>
            <person name="Shimizu-Inatsugi R."/>
            <person name="Baeten J."/>
            <person name="Francoijs K.J."/>
            <person name="Nataraja K.N."/>
            <person name="Reddy Y.A.N."/>
            <person name="Phadnis S."/>
            <person name="Ravikumar R.L."/>
            <person name="Schlapbach R."/>
            <person name="Sreeman S.M."/>
            <person name="Shimizu K.K."/>
        </authorList>
    </citation>
    <scope>NUCLEOTIDE SEQUENCE</scope>
</reference>
<accession>A0AAV5EKX5</accession>
<dbReference type="EMBL" id="BQKI01000076">
    <property type="protein sequence ID" value="GJN22988.1"/>
    <property type="molecule type" value="Genomic_DNA"/>
</dbReference>
<evidence type="ECO:0000313" key="1">
    <source>
        <dbReference type="EMBL" id="GJN22988.1"/>
    </source>
</evidence>
<protein>
    <submittedName>
        <fullName evidence="1">Uncharacterized protein</fullName>
    </submittedName>
</protein>
<dbReference type="Proteomes" id="UP001054889">
    <property type="component" value="Unassembled WGS sequence"/>
</dbReference>
<gene>
    <name evidence="1" type="primary">gb10601</name>
    <name evidence="1" type="ORF">PR202_gb10601</name>
</gene>
<sequence>MERGAAAAAAALGCALRSPSPSPSPSPQWTPLLRCPRRSPYGAPRSLLPPAGRFRFRSLLVSECRLHTYNYFSQNRLLHMKKGKRQNFFKTFSSSEHAGVSLNNADIVNDKLLIDCGEEQDCVLGKFYIYNLHSIQI</sequence>
<organism evidence="1 2">
    <name type="scientific">Eleusine coracana subsp. coracana</name>
    <dbReference type="NCBI Taxonomy" id="191504"/>
    <lineage>
        <taxon>Eukaryota</taxon>
        <taxon>Viridiplantae</taxon>
        <taxon>Streptophyta</taxon>
        <taxon>Embryophyta</taxon>
        <taxon>Tracheophyta</taxon>
        <taxon>Spermatophyta</taxon>
        <taxon>Magnoliopsida</taxon>
        <taxon>Liliopsida</taxon>
        <taxon>Poales</taxon>
        <taxon>Poaceae</taxon>
        <taxon>PACMAD clade</taxon>
        <taxon>Chloridoideae</taxon>
        <taxon>Cynodonteae</taxon>
        <taxon>Eleusininae</taxon>
        <taxon>Eleusine</taxon>
    </lineage>
</organism>
<keyword evidence="2" id="KW-1185">Reference proteome</keyword>
<reference evidence="1" key="2">
    <citation type="submission" date="2021-12" db="EMBL/GenBank/DDBJ databases">
        <title>Resequencing data analysis of finger millet.</title>
        <authorList>
            <person name="Hatakeyama M."/>
            <person name="Aluri S."/>
            <person name="Balachadran M.T."/>
            <person name="Sivarajan S.R."/>
            <person name="Poveda L."/>
            <person name="Shimizu-Inatsugi R."/>
            <person name="Schlapbach R."/>
            <person name="Sreeman S.M."/>
            <person name="Shimizu K.K."/>
        </authorList>
    </citation>
    <scope>NUCLEOTIDE SEQUENCE</scope>
</reference>